<dbReference type="Proteomes" id="UP000285776">
    <property type="component" value="Unassembled WGS sequence"/>
</dbReference>
<gene>
    <name evidence="2" type="ORF">DWV53_12990</name>
</gene>
<organism evidence="2 3">
    <name type="scientific">Segatella copri</name>
    <dbReference type="NCBI Taxonomy" id="165179"/>
    <lineage>
        <taxon>Bacteria</taxon>
        <taxon>Pseudomonadati</taxon>
        <taxon>Bacteroidota</taxon>
        <taxon>Bacteroidia</taxon>
        <taxon>Bacteroidales</taxon>
        <taxon>Prevotellaceae</taxon>
        <taxon>Segatella</taxon>
    </lineage>
</organism>
<comment type="caution">
    <text evidence="2">The sequence shown here is derived from an EMBL/GenBank/DDBJ whole genome shotgun (WGS) entry which is preliminary data.</text>
</comment>
<proteinExistence type="predicted"/>
<dbReference type="RefSeq" id="WP_118154700.1">
    <property type="nucleotide sequence ID" value="NZ_QSAV01000053.1"/>
</dbReference>
<feature type="compositionally biased region" description="Low complexity" evidence="1">
    <location>
        <begin position="21"/>
        <end position="42"/>
    </location>
</feature>
<evidence type="ECO:0008006" key="4">
    <source>
        <dbReference type="Google" id="ProtNLM"/>
    </source>
</evidence>
<feature type="region of interest" description="Disordered" evidence="1">
    <location>
        <begin position="357"/>
        <end position="395"/>
    </location>
</feature>
<dbReference type="AlphaFoldDB" id="A0AA92W990"/>
<evidence type="ECO:0000256" key="1">
    <source>
        <dbReference type="SAM" id="MobiDB-lite"/>
    </source>
</evidence>
<evidence type="ECO:0000313" key="3">
    <source>
        <dbReference type="Proteomes" id="UP000285776"/>
    </source>
</evidence>
<feature type="region of interest" description="Disordered" evidence="1">
    <location>
        <begin position="15"/>
        <end position="42"/>
    </location>
</feature>
<evidence type="ECO:0000313" key="2">
    <source>
        <dbReference type="EMBL" id="RGW75677.1"/>
    </source>
</evidence>
<name>A0AA92W990_9BACT</name>
<dbReference type="EMBL" id="QSAV01000053">
    <property type="protein sequence ID" value="RGW75677.1"/>
    <property type="molecule type" value="Genomic_DNA"/>
</dbReference>
<feature type="compositionally biased region" description="Pro residues" evidence="1">
    <location>
        <begin position="365"/>
        <end position="389"/>
    </location>
</feature>
<accession>A0AA92W990</accession>
<reference evidence="2 3" key="1">
    <citation type="submission" date="2018-08" db="EMBL/GenBank/DDBJ databases">
        <title>A genome reference for cultivated species of the human gut microbiota.</title>
        <authorList>
            <person name="Zou Y."/>
            <person name="Xue W."/>
            <person name="Luo G."/>
        </authorList>
    </citation>
    <scope>NUCLEOTIDE SEQUENCE [LARGE SCALE GENOMIC DNA]</scope>
    <source>
        <strain evidence="2 3">AF10-17</strain>
    </source>
</reference>
<protein>
    <recommendedName>
        <fullName evidence="4">Gingipain domain-containing protein</fullName>
    </recommendedName>
</protein>
<sequence length="948" mass="106204">MSDIKLDGDAAVVGGIHSDSHNTQNNYNTSTTTHTTNNSTVNNQTVYEAQKTQTEIYQQNETLFLQAVQERLVDGKLDNQKLAELNQLSIQWHIAPLRANQIIDQVRQNIHILQGSKGNEFLAEQILTEVFNAIQTNHTDILKRKFNSLEQLARVMTNDNNIQFYYHLLLASMYPDKCALAFFGSRTDNYWQLFWAHVAFIKTGNIDNATVLLPRMGGFGCPQGDIALLMALDNLADYHKNGKQDYYRQQTIQYLDQAVQNGMSEPLSALWYAVKEMLEDKPQPEEWYQFYCDTTLSEFIPKEKSKMAVPPQMPTPPPMPKFNAQNVKLNQMRGFNPLQAANNMGLGSVNAISQQPQMASMPGGATPPPMPGASSVPPMPGAAPVPPMPGQSKAAPQPEAVQMASEARTADEPIDQPDPLEDHYGIILTDGNALARKYGCTIQEVYDVFNDFIQNAYDQQMYWTFLDISQYGLDSTHETPSWIECNEAVSRCIADNNLTAGPDLHLFIIGGDDVIPIPRVEDPWPYGGERIPTDTCYAFEGTYIVDLLDSRDSDFTVGCARNNVARLPLEDGQLDTDIRSDIGAYFNISSMYGGGIPVGNVLMISNRDWIPASCTMTQHLPLLYNTDDPELIRNGMYISPKLLTEDSESLSIYCKSLDKADMLMFNLHGADAEGMCGFYSEDEAFNPSLLNQGRARVFNTVACFGARYAGYKRNDSMLLSALYGGGVLLYTGSLIPVPMFSNEETDEARQLLLNPGTGSEVLMRLYPLYQFKGMTGGKAMLQAKCDYFNMCRHVEDDCFSMSTALMFCLYGNPMLHVRRREYVVESALQNDAMPPAPIKADGSPLKKTMRQRLLQKDKSNQSLIDQIRGYVDENLNAIRNMVEQHLYQQLGLKPEMLDSIDQVSRPTIDGNYETGYSFNYHDASRQYGADTFVEVDAQGKTKRIYTTK</sequence>